<dbReference type="InterPro" id="IPR051055">
    <property type="entry name" value="PIF1_helicase"/>
</dbReference>
<dbReference type="InterPro" id="IPR027417">
    <property type="entry name" value="P-loop_NTPase"/>
</dbReference>
<comment type="caution">
    <text evidence="4">The sequence shown here is derived from an EMBL/GenBank/DDBJ whole genome shotgun (WGS) entry which is preliminary data.</text>
</comment>
<evidence type="ECO:0000259" key="2">
    <source>
        <dbReference type="Pfam" id="PF14214"/>
    </source>
</evidence>
<dbReference type="Gene3D" id="3.40.50.300">
    <property type="entry name" value="P-loop containing nucleotide triphosphate hydrolases"/>
    <property type="match status" value="1"/>
</dbReference>
<dbReference type="OrthoDB" id="3257061at2759"/>
<dbReference type="Pfam" id="PF20209">
    <property type="entry name" value="DUF6570"/>
    <property type="match status" value="1"/>
</dbReference>
<evidence type="ECO:0000256" key="1">
    <source>
        <dbReference type="SAM" id="MobiDB-lite"/>
    </source>
</evidence>
<evidence type="ECO:0000259" key="3">
    <source>
        <dbReference type="Pfam" id="PF20209"/>
    </source>
</evidence>
<accession>A0A9P6A360</accession>
<protein>
    <recommendedName>
        <fullName evidence="6">ATP-dependent DNA helicase</fullName>
    </recommendedName>
</protein>
<dbReference type="Pfam" id="PF14214">
    <property type="entry name" value="Helitron_like_N"/>
    <property type="match status" value="1"/>
</dbReference>
<dbReference type="InterPro" id="IPR025476">
    <property type="entry name" value="Helitron_helicase-like"/>
</dbReference>
<evidence type="ECO:0000313" key="5">
    <source>
        <dbReference type="Proteomes" id="UP000807025"/>
    </source>
</evidence>
<name>A0A9P6A360_PLEER</name>
<dbReference type="Proteomes" id="UP000807025">
    <property type="component" value="Unassembled WGS sequence"/>
</dbReference>
<dbReference type="SUPFAM" id="SSF52540">
    <property type="entry name" value="P-loop containing nucleoside triphosphate hydrolases"/>
    <property type="match status" value="1"/>
</dbReference>
<evidence type="ECO:0000313" key="4">
    <source>
        <dbReference type="EMBL" id="KAF9499205.1"/>
    </source>
</evidence>
<keyword evidence="5" id="KW-1185">Reference proteome</keyword>
<dbReference type="InterPro" id="IPR046700">
    <property type="entry name" value="DUF6570"/>
</dbReference>
<feature type="region of interest" description="Disordered" evidence="1">
    <location>
        <begin position="1029"/>
        <end position="1054"/>
    </location>
</feature>
<organism evidence="4 5">
    <name type="scientific">Pleurotus eryngii</name>
    <name type="common">Boletus of the steppes</name>
    <dbReference type="NCBI Taxonomy" id="5323"/>
    <lineage>
        <taxon>Eukaryota</taxon>
        <taxon>Fungi</taxon>
        <taxon>Dikarya</taxon>
        <taxon>Basidiomycota</taxon>
        <taxon>Agaricomycotina</taxon>
        <taxon>Agaricomycetes</taxon>
        <taxon>Agaricomycetidae</taxon>
        <taxon>Agaricales</taxon>
        <taxon>Pleurotineae</taxon>
        <taxon>Pleurotaceae</taxon>
        <taxon>Pleurotus</taxon>
    </lineage>
</organism>
<sequence>MKGVTQFPLQPSPVGEHIIAAAKRRYIDATSNHSLEKQVCTQCLSQGMLLYTQVHPTDKVDICSDCLRELSRGKTPVISLANNMWIGDIPPELSILTLPERVLIARYFPTAYIVKLYPKNGGVGFDPHNLTSGVHGNVTTYPLDVNILAHLIVGQKLPPHPQILAATIGITFVGMKGIPEKAIKVEIDETNLQALPLDDIPSQLWQVAKIDDDPTSIEEESRVRCSFNRLNKFSLWLLTEDVMLSDPTVNLDAVEEADVLLMQAHGMLDVDASNVSDSQLMAIALQNTAEVLYEAERVQVKHGSVFVNEYPHTRHTTRKRFKGTVTDPNHLLGAFPVLFPYGLGGFKVDRVQSVSYEKHTQWALQYADNRFRSDLQLIFQLFSIIVKQQIFQATTIKHRGGTWPAIFQPSDQDIQMTSVCMQVLTGMDIDLDDFVAEAGPDNATCSYKITCDPLAAAKCFHFTIQSLLQDILGIAAHECRGSNKILHQTGILSDIKAYIRTVESQGRGMLHFHLLLWLEDAPTSQEMSEVLKREEFRERVRAWLTQNIMADIGGLSTSSIEALPQKNNFSFSRPKDPYIEGYDQHKGAEIKKLARSLLVHVCKGHSCIKPSRSSSKCKQGAPFQQSKEAWITEAGQWGPKWLHPYVVGFNGTCLLLLQCNHDIKLLTNTYDTSGIVWYIMLYATKKQQKTANVSAVLAKWLAFQSAQEQHDSGVDKLHRRMINQCANALGRDQEFSVPEVISYLMGWGDRYISHNYVTIYWDAVVYSLKAHFPQLQNVSHRQAIELCDDVAVSTSLGEERERCMMATEAGLSLRDQADKRHEKQKITESPTGWAKTLPQFIGQWFPHQTKGSGYELYCASMLALFQPWRSLYDLKPTDKSFEQAFEIFTVTVFKEDLRIMDNIDYYYLSAEAANVSDVHANEGPVHKLAELVDEDITLNPDVNPSQYVQDDKDVVLSPDLIEHALDSVYTPKDHLFAHQTMQIALAIKIFEETSQERDSWSSIASITTSEQLQQCTEWEDYVKGYIRGQENGHQRRSQTPLSLPSITNTDVNGNPAISPDPAGISYIKKATHLQPQAAVTLNTEQGRAHEIIKVHMLSNLHTEWPPQLLMVVNRAGGTGKSALIDAIMSTAVSLEVPHWIQNTVMTRYLIVNEFSMVTKKMIKSLVGACNKEAFGGMNIIFFSDLHQFPLVMPKSALYHIGPSHQMGNLGWHLFERFTTIVTLTQQMRVRDQVWIDMLQHLCDACTNDDVTMLADMVEDIIASDREPLKPGQVLRTMVKGVKHTGRLATHTQLAVGMKAMVLLNIVTEADIANGTCGEITNTILDSQEPRHNWVTGEVDLVFPSTCVIIKLDHSTFPQIPGLGPKEVPISLSQTSFAFQNGDGSKTTIRWQQFAITPAYAFTDYKVQGQTIEYVIIDLAEPTQNALNPFNAYVALSRSRG</sequence>
<reference evidence="4" key="1">
    <citation type="submission" date="2020-11" db="EMBL/GenBank/DDBJ databases">
        <authorList>
            <consortium name="DOE Joint Genome Institute"/>
            <person name="Ahrendt S."/>
            <person name="Riley R."/>
            <person name="Andreopoulos W."/>
            <person name="Labutti K."/>
            <person name="Pangilinan J."/>
            <person name="Ruiz-Duenas F.J."/>
            <person name="Barrasa J.M."/>
            <person name="Sanchez-Garcia M."/>
            <person name="Camarero S."/>
            <person name="Miyauchi S."/>
            <person name="Serrano A."/>
            <person name="Linde D."/>
            <person name="Babiker R."/>
            <person name="Drula E."/>
            <person name="Ayuso-Fernandez I."/>
            <person name="Pacheco R."/>
            <person name="Padilla G."/>
            <person name="Ferreira P."/>
            <person name="Barriuso J."/>
            <person name="Kellner H."/>
            <person name="Castanera R."/>
            <person name="Alfaro M."/>
            <person name="Ramirez L."/>
            <person name="Pisabarro A.G."/>
            <person name="Kuo A."/>
            <person name="Tritt A."/>
            <person name="Lipzen A."/>
            <person name="He G."/>
            <person name="Yan M."/>
            <person name="Ng V."/>
            <person name="Cullen D."/>
            <person name="Martin F."/>
            <person name="Rosso M.-N."/>
            <person name="Henrissat B."/>
            <person name="Hibbett D."/>
            <person name="Martinez A.T."/>
            <person name="Grigoriev I.V."/>
        </authorList>
    </citation>
    <scope>NUCLEOTIDE SEQUENCE</scope>
    <source>
        <strain evidence="4">ATCC 90797</strain>
    </source>
</reference>
<dbReference type="EMBL" id="MU154533">
    <property type="protein sequence ID" value="KAF9499205.1"/>
    <property type="molecule type" value="Genomic_DNA"/>
</dbReference>
<feature type="compositionally biased region" description="Polar residues" evidence="1">
    <location>
        <begin position="1037"/>
        <end position="1052"/>
    </location>
</feature>
<feature type="domain" description="Helitron helicase-like" evidence="2">
    <location>
        <begin position="449"/>
        <end position="516"/>
    </location>
</feature>
<feature type="domain" description="DUF6570" evidence="3">
    <location>
        <begin position="72"/>
        <end position="183"/>
    </location>
</feature>
<dbReference type="PANTHER" id="PTHR47642">
    <property type="entry name" value="ATP-DEPENDENT DNA HELICASE"/>
    <property type="match status" value="1"/>
</dbReference>
<gene>
    <name evidence="4" type="ORF">BDN71DRAFT_1428246</name>
</gene>
<proteinExistence type="predicted"/>
<evidence type="ECO:0008006" key="6">
    <source>
        <dbReference type="Google" id="ProtNLM"/>
    </source>
</evidence>